<feature type="domain" description="F-box" evidence="1">
    <location>
        <begin position="14"/>
        <end position="42"/>
    </location>
</feature>
<dbReference type="AlphaFoldDB" id="A0AAF0TIR7"/>
<dbReference type="InterPro" id="IPR036047">
    <property type="entry name" value="F-box-like_dom_sf"/>
</dbReference>
<accession>A0AAF0TIR7</accession>
<dbReference type="PANTHER" id="PTHR39741:SF2">
    <property type="entry name" value="F-BOX DOMAIN-CONTAINING PROTEIN"/>
    <property type="match status" value="1"/>
</dbReference>
<dbReference type="PANTHER" id="PTHR39741">
    <property type="entry name" value="F-BOX DOMAIN CONTAINING PROTEIN, EXPRESSED"/>
    <property type="match status" value="1"/>
</dbReference>
<evidence type="ECO:0000313" key="3">
    <source>
        <dbReference type="Proteomes" id="UP001234989"/>
    </source>
</evidence>
<protein>
    <recommendedName>
        <fullName evidence="1">F-box domain-containing protein</fullName>
    </recommendedName>
</protein>
<proteinExistence type="predicted"/>
<organism evidence="2 3">
    <name type="scientific">Solanum verrucosum</name>
    <dbReference type="NCBI Taxonomy" id="315347"/>
    <lineage>
        <taxon>Eukaryota</taxon>
        <taxon>Viridiplantae</taxon>
        <taxon>Streptophyta</taxon>
        <taxon>Embryophyta</taxon>
        <taxon>Tracheophyta</taxon>
        <taxon>Spermatophyta</taxon>
        <taxon>Magnoliopsida</taxon>
        <taxon>eudicotyledons</taxon>
        <taxon>Gunneridae</taxon>
        <taxon>Pentapetalae</taxon>
        <taxon>asterids</taxon>
        <taxon>lamiids</taxon>
        <taxon>Solanales</taxon>
        <taxon>Solanaceae</taxon>
        <taxon>Solanoideae</taxon>
        <taxon>Solaneae</taxon>
        <taxon>Solanum</taxon>
    </lineage>
</organism>
<dbReference type="InterPro" id="IPR001810">
    <property type="entry name" value="F-box_dom"/>
</dbReference>
<reference evidence="2" key="1">
    <citation type="submission" date="2023-08" db="EMBL/GenBank/DDBJ databases">
        <title>A de novo genome assembly of Solanum verrucosum Schlechtendal, a Mexican diploid species geographically isolated from the other diploid A-genome species in potato relatives.</title>
        <authorList>
            <person name="Hosaka K."/>
        </authorList>
    </citation>
    <scope>NUCLEOTIDE SEQUENCE</scope>
    <source>
        <tissue evidence="2">Young leaves</tissue>
    </source>
</reference>
<dbReference type="EMBL" id="CP133614">
    <property type="protein sequence ID" value="WMV20424.1"/>
    <property type="molecule type" value="Genomic_DNA"/>
</dbReference>
<gene>
    <name evidence="2" type="ORF">MTR67_013809</name>
</gene>
<dbReference type="Proteomes" id="UP001234989">
    <property type="component" value="Chromosome 3"/>
</dbReference>
<evidence type="ECO:0000259" key="1">
    <source>
        <dbReference type="Pfam" id="PF12937"/>
    </source>
</evidence>
<sequence length="449" mass="49856">MEGCGDFVQCLLPDMSIKILSCLDDPADLIRVSAVSSSWRQFGGHGFKPWKQPLAEILGEAAFNRPLWSGPSPDPVHSGSFSAPGCVLFLKCIFHLSGSFGFCQNLEFLMFTQTKTFLYSVIGNDLCKHLCLKRFPEISSVGNMIEVENTVVPVVSLPEKSTEWLCLERNHRVYAFLSRGLSNCMTEDCLIGAIHASSTDNYPEESILNTLKPGDRVERRASYWSSGGQSDPTVPETLTYKLISKLCLISEIHVQPFQAYFQFGFPIYSAKAVRFRVGHPNVKIDVESDNGHESVAAQAQSFCDKIVWTYTSPEFPLVQENILQKFKLPEPVLCIGGILQVELLGRVQKQQLDSLYYICVSHVQVVGRPLLSAFDVEILDESGKCSLKYCPKERLLCESSNKSTEGGSSSPPRFHRFRASLRGWEQMILSTLLGPGAGVGDDDSDDNDV</sequence>
<dbReference type="SUPFAM" id="SSF81383">
    <property type="entry name" value="F-box domain"/>
    <property type="match status" value="1"/>
</dbReference>
<keyword evidence="3" id="KW-1185">Reference proteome</keyword>
<dbReference type="InterPro" id="IPR055336">
    <property type="entry name" value="At4g00755-like"/>
</dbReference>
<name>A0AAF0TIR7_SOLVR</name>
<dbReference type="Gene3D" id="1.20.1280.50">
    <property type="match status" value="1"/>
</dbReference>
<dbReference type="Pfam" id="PF12937">
    <property type="entry name" value="F-box-like"/>
    <property type="match status" value="1"/>
</dbReference>
<evidence type="ECO:0000313" key="2">
    <source>
        <dbReference type="EMBL" id="WMV20424.1"/>
    </source>
</evidence>